<dbReference type="AlphaFoldDB" id="A0A0V0GH97"/>
<dbReference type="EMBL" id="GEDG01038994">
    <property type="protein sequence ID" value="JAP07326.1"/>
    <property type="molecule type" value="Transcribed_RNA"/>
</dbReference>
<reference evidence="1" key="1">
    <citation type="submission" date="2015-12" db="EMBL/GenBank/DDBJ databases">
        <title>Gene expression during late stages of embryo sac development: a critical building block for successful pollen-pistil interactions.</title>
        <authorList>
            <person name="Liu Y."/>
            <person name="Joly V."/>
            <person name="Sabar M."/>
            <person name="Matton D.P."/>
        </authorList>
    </citation>
    <scope>NUCLEOTIDE SEQUENCE</scope>
</reference>
<sequence length="76" mass="8219">LPANAHRFAPPASSPSSPLLRPLPASILLSKSTPCYFSSPFSLHPCCGNVYFGEYVVVILFLLGWWPECVGVGVKK</sequence>
<organism evidence="1">
    <name type="scientific">Solanum chacoense</name>
    <name type="common">Chaco potato</name>
    <dbReference type="NCBI Taxonomy" id="4108"/>
    <lineage>
        <taxon>Eukaryota</taxon>
        <taxon>Viridiplantae</taxon>
        <taxon>Streptophyta</taxon>
        <taxon>Embryophyta</taxon>
        <taxon>Tracheophyta</taxon>
        <taxon>Spermatophyta</taxon>
        <taxon>Magnoliopsida</taxon>
        <taxon>eudicotyledons</taxon>
        <taxon>Gunneridae</taxon>
        <taxon>Pentapetalae</taxon>
        <taxon>asterids</taxon>
        <taxon>lamiids</taxon>
        <taxon>Solanales</taxon>
        <taxon>Solanaceae</taxon>
        <taxon>Solanoideae</taxon>
        <taxon>Solaneae</taxon>
        <taxon>Solanum</taxon>
    </lineage>
</organism>
<feature type="non-terminal residue" evidence="1">
    <location>
        <position position="1"/>
    </location>
</feature>
<proteinExistence type="predicted"/>
<evidence type="ECO:0000313" key="1">
    <source>
        <dbReference type="EMBL" id="JAP07326.1"/>
    </source>
</evidence>
<accession>A0A0V0GH97</accession>
<name>A0A0V0GH97_SOLCH</name>
<protein>
    <submittedName>
        <fullName evidence="1">Putative ovule protein</fullName>
    </submittedName>
</protein>